<dbReference type="Proteomes" id="UP000296862">
    <property type="component" value="Chromosome"/>
</dbReference>
<dbReference type="EMBL" id="CP038810">
    <property type="protein sequence ID" value="QBZ98856.1"/>
    <property type="molecule type" value="Genomic_DNA"/>
</dbReference>
<gene>
    <name evidence="2" type="ORF">GS03_02368</name>
</gene>
<name>A0A4P7PVN9_9FLAO</name>
<sequence>MIDIRTIEIVTPDIQRQALIESNNKLKNLSFVLVLFIGIGAVAFCLNYLNQQRSKEK</sequence>
<keyword evidence="1" id="KW-0472">Membrane</keyword>
<dbReference type="RefSeq" id="WP_168710302.1">
    <property type="nucleotide sequence ID" value="NZ_CP038810.1"/>
</dbReference>
<keyword evidence="1" id="KW-0812">Transmembrane</keyword>
<proteinExistence type="predicted"/>
<accession>A0A4P7PVN9</accession>
<evidence type="ECO:0000256" key="1">
    <source>
        <dbReference type="SAM" id="Phobius"/>
    </source>
</evidence>
<keyword evidence="1" id="KW-1133">Transmembrane helix</keyword>
<keyword evidence="3" id="KW-1185">Reference proteome</keyword>
<organism evidence="2 3">
    <name type="scientific">Flavobacterium sangjuense</name>
    <dbReference type="NCBI Taxonomy" id="2518177"/>
    <lineage>
        <taxon>Bacteria</taxon>
        <taxon>Pseudomonadati</taxon>
        <taxon>Bacteroidota</taxon>
        <taxon>Flavobacteriia</taxon>
        <taxon>Flavobacteriales</taxon>
        <taxon>Flavobacteriaceae</taxon>
        <taxon>Flavobacterium</taxon>
    </lineage>
</organism>
<dbReference type="AlphaFoldDB" id="A0A4P7PVN9"/>
<dbReference type="KEGG" id="fsn:GS03_02368"/>
<evidence type="ECO:0000313" key="3">
    <source>
        <dbReference type="Proteomes" id="UP000296862"/>
    </source>
</evidence>
<reference evidence="2 3" key="1">
    <citation type="submission" date="2019-04" db="EMBL/GenBank/DDBJ databases">
        <title>Flavobacterium sp. GS03.</title>
        <authorList>
            <person name="Kim H."/>
        </authorList>
    </citation>
    <scope>NUCLEOTIDE SEQUENCE [LARGE SCALE GENOMIC DNA]</scope>
    <source>
        <strain evidence="2 3">GS03</strain>
    </source>
</reference>
<feature type="transmembrane region" description="Helical" evidence="1">
    <location>
        <begin position="29"/>
        <end position="49"/>
    </location>
</feature>
<evidence type="ECO:0000313" key="2">
    <source>
        <dbReference type="EMBL" id="QBZ98856.1"/>
    </source>
</evidence>
<protein>
    <submittedName>
        <fullName evidence="2">Uncharacterized protein</fullName>
    </submittedName>
</protein>